<feature type="domain" description="F-box" evidence="1">
    <location>
        <begin position="14"/>
        <end position="66"/>
    </location>
</feature>
<evidence type="ECO:0000259" key="1">
    <source>
        <dbReference type="PROSITE" id="PS50181"/>
    </source>
</evidence>
<organism evidence="2 3">
    <name type="scientific">Riccia fluitans</name>
    <dbReference type="NCBI Taxonomy" id="41844"/>
    <lineage>
        <taxon>Eukaryota</taxon>
        <taxon>Viridiplantae</taxon>
        <taxon>Streptophyta</taxon>
        <taxon>Embryophyta</taxon>
        <taxon>Marchantiophyta</taxon>
        <taxon>Marchantiopsida</taxon>
        <taxon>Marchantiidae</taxon>
        <taxon>Marchantiales</taxon>
        <taxon>Ricciaceae</taxon>
        <taxon>Riccia</taxon>
    </lineage>
</organism>
<dbReference type="InterPro" id="IPR006527">
    <property type="entry name" value="F-box-assoc_dom_typ1"/>
</dbReference>
<reference evidence="2 3" key="1">
    <citation type="submission" date="2024-09" db="EMBL/GenBank/DDBJ databases">
        <title>Chromosome-scale assembly of Riccia fluitans.</title>
        <authorList>
            <person name="Paukszto L."/>
            <person name="Sawicki J."/>
            <person name="Karawczyk K."/>
            <person name="Piernik-Szablinska J."/>
            <person name="Szczecinska M."/>
            <person name="Mazdziarz M."/>
        </authorList>
    </citation>
    <scope>NUCLEOTIDE SEQUENCE [LARGE SCALE GENOMIC DNA]</scope>
    <source>
        <strain evidence="2">Rf_01</strain>
        <tissue evidence="2">Aerial parts of the thallus</tissue>
    </source>
</reference>
<dbReference type="InterPro" id="IPR001810">
    <property type="entry name" value="F-box_dom"/>
</dbReference>
<accession>A0ABD1ZB68</accession>
<dbReference type="Proteomes" id="UP001605036">
    <property type="component" value="Unassembled WGS sequence"/>
</dbReference>
<name>A0ABD1ZB68_9MARC</name>
<proteinExistence type="predicted"/>
<dbReference type="SUPFAM" id="SSF81383">
    <property type="entry name" value="F-box domain"/>
    <property type="match status" value="1"/>
</dbReference>
<dbReference type="Pfam" id="PF00646">
    <property type="entry name" value="F-box"/>
    <property type="match status" value="1"/>
</dbReference>
<sequence length="393" mass="43938">MGTAAAVGDDEEDASVVVDLPDELVDKIISKIPFPNIFKARLLNKNWNEKKFETIATTVCDEWPVLCPAFFDTENNSFLGYDAVESSWMTMELSPVQRTLKCLQRGRDSSMSEFKPSNPCLVNGVLVCEVDFPGSQVRIINLLTGRTRTIPYPPNFDGEDPSTADRSFYSSVVETDRNQVILYGIVKESHGLNRFDRHVFDFGSQSWSVRNTAAYFDCNCKHYAYLQGRMYFLCSTIGLWEGVAFHVGCVGFEDEHLLISQREIPLDLERVILSGVLRCGSRIIALVVLGEEEGDVAQLYEVNTRTLRVSPLSSGLLEGFTGFGDNSVASFPPNVIAHRNIIFFYGHSCLCSFDVESGDWQYHDIQFAEEFRRAGATVCPVAFEPGVNPLVIP</sequence>
<gene>
    <name evidence="2" type="ORF">R1flu_012638</name>
</gene>
<evidence type="ECO:0000313" key="3">
    <source>
        <dbReference type="Proteomes" id="UP001605036"/>
    </source>
</evidence>
<comment type="caution">
    <text evidence="2">The sequence shown here is derived from an EMBL/GenBank/DDBJ whole genome shotgun (WGS) entry which is preliminary data.</text>
</comment>
<dbReference type="InterPro" id="IPR050796">
    <property type="entry name" value="SCF_F-box_component"/>
</dbReference>
<keyword evidence="3" id="KW-1185">Reference proteome</keyword>
<dbReference type="Pfam" id="PF07734">
    <property type="entry name" value="FBA_1"/>
    <property type="match status" value="1"/>
</dbReference>
<dbReference type="AlphaFoldDB" id="A0ABD1ZB68"/>
<dbReference type="PANTHER" id="PTHR31672:SF2">
    <property type="entry name" value="F-BOX DOMAIN-CONTAINING PROTEIN"/>
    <property type="match status" value="1"/>
</dbReference>
<protein>
    <recommendedName>
        <fullName evidence="1">F-box domain-containing protein</fullName>
    </recommendedName>
</protein>
<dbReference type="PANTHER" id="PTHR31672">
    <property type="entry name" value="BNACNNG10540D PROTEIN"/>
    <property type="match status" value="1"/>
</dbReference>
<dbReference type="PROSITE" id="PS50181">
    <property type="entry name" value="FBOX"/>
    <property type="match status" value="1"/>
</dbReference>
<dbReference type="EMBL" id="JBHFFA010000002">
    <property type="protein sequence ID" value="KAL2645051.1"/>
    <property type="molecule type" value="Genomic_DNA"/>
</dbReference>
<evidence type="ECO:0000313" key="2">
    <source>
        <dbReference type="EMBL" id="KAL2645051.1"/>
    </source>
</evidence>
<dbReference type="InterPro" id="IPR036047">
    <property type="entry name" value="F-box-like_dom_sf"/>
</dbReference>